<dbReference type="InterPro" id="IPR000719">
    <property type="entry name" value="Prot_kinase_dom"/>
</dbReference>
<proteinExistence type="predicted"/>
<keyword evidence="2" id="KW-0547">Nucleotide-binding</keyword>
<evidence type="ECO:0000256" key="4">
    <source>
        <dbReference type="ARBA" id="ARBA00022840"/>
    </source>
</evidence>
<keyword evidence="4" id="KW-0067">ATP-binding</keyword>
<protein>
    <submittedName>
        <fullName evidence="7">Kinase-like protein</fullName>
    </submittedName>
</protein>
<dbReference type="OrthoDB" id="5987198at2759"/>
<dbReference type="STRING" id="1330018.A0A167KVF8"/>
<dbReference type="PANTHER" id="PTHR43289:SF33">
    <property type="entry name" value="SERINE_THREONINE KINASE 31"/>
    <property type="match status" value="1"/>
</dbReference>
<dbReference type="InterPro" id="IPR011009">
    <property type="entry name" value="Kinase-like_dom_sf"/>
</dbReference>
<dbReference type="PANTHER" id="PTHR43289">
    <property type="entry name" value="MITOGEN-ACTIVATED PROTEIN KINASE KINASE KINASE 20-RELATED"/>
    <property type="match status" value="1"/>
</dbReference>
<name>A0A167KVF8_CALVF</name>
<evidence type="ECO:0000256" key="5">
    <source>
        <dbReference type="SAM" id="MobiDB-lite"/>
    </source>
</evidence>
<evidence type="ECO:0000259" key="6">
    <source>
        <dbReference type="PROSITE" id="PS50011"/>
    </source>
</evidence>
<dbReference type="GO" id="GO:0004674">
    <property type="term" value="F:protein serine/threonine kinase activity"/>
    <property type="evidence" value="ECO:0007669"/>
    <property type="project" value="TreeGrafter"/>
</dbReference>
<dbReference type="SMART" id="SM00220">
    <property type="entry name" value="S_TKc"/>
    <property type="match status" value="1"/>
</dbReference>
<sequence>MSQNKTTSDEVPPLQPPAAQSIHASSQSDAASVSSTAEDVNAPYGLTVAEKNWADIQPDLLQRGYRLRPRYQPGWVGSWVGTKKKPEKCEDSIGIRVSGITDGIVMDAVRMKDGTQVLLKLWNDEPRDAAELPVLRYFSDKTGSSDPTNHCVPLLDTFPVEGYSDIFDLILVEPLLRDCRQPPFLIATEALSFILQALEGLEYMHSLNVAHGDIHMGNILMDARALFPKGFHGAFNLSPGHRFSEKGVKRLTRLQVPVKYYYIDFGSSVMFPSFEERALVLFNAAVWIPPEVQANKDAPFDPFKADVFALGLTLLEELRFQYREGLGFLMPVLESMIADNPDERPTAREATVRFRTALASMSRRQMRKKLGWAKVVSLPVCDRVSQWTEYIKLLWHSYKYGLPKDVLDVGIVS</sequence>
<evidence type="ECO:0000313" key="8">
    <source>
        <dbReference type="Proteomes" id="UP000076738"/>
    </source>
</evidence>
<dbReference type="Gene3D" id="1.10.510.10">
    <property type="entry name" value="Transferase(Phosphotransferase) domain 1"/>
    <property type="match status" value="1"/>
</dbReference>
<keyword evidence="1" id="KW-0808">Transferase</keyword>
<dbReference type="EMBL" id="KV417291">
    <property type="protein sequence ID" value="KZO95052.1"/>
    <property type="molecule type" value="Genomic_DNA"/>
</dbReference>
<keyword evidence="3 7" id="KW-0418">Kinase</keyword>
<evidence type="ECO:0000256" key="3">
    <source>
        <dbReference type="ARBA" id="ARBA00022777"/>
    </source>
</evidence>
<evidence type="ECO:0000313" key="7">
    <source>
        <dbReference type="EMBL" id="KZO95052.1"/>
    </source>
</evidence>
<dbReference type="GO" id="GO:0005524">
    <property type="term" value="F:ATP binding"/>
    <property type="evidence" value="ECO:0007669"/>
    <property type="project" value="UniProtKB-KW"/>
</dbReference>
<dbReference type="SUPFAM" id="SSF56112">
    <property type="entry name" value="Protein kinase-like (PK-like)"/>
    <property type="match status" value="1"/>
</dbReference>
<dbReference type="PROSITE" id="PS50011">
    <property type="entry name" value="PROTEIN_KINASE_DOM"/>
    <property type="match status" value="1"/>
</dbReference>
<accession>A0A167KVF8</accession>
<feature type="region of interest" description="Disordered" evidence="5">
    <location>
        <begin position="1"/>
        <end position="36"/>
    </location>
</feature>
<feature type="domain" description="Protein kinase" evidence="6">
    <location>
        <begin position="65"/>
        <end position="391"/>
    </location>
</feature>
<reference evidence="7 8" key="1">
    <citation type="journal article" date="2016" name="Mol. Biol. Evol.">
        <title>Comparative Genomics of Early-Diverging Mushroom-Forming Fungi Provides Insights into the Origins of Lignocellulose Decay Capabilities.</title>
        <authorList>
            <person name="Nagy L.G."/>
            <person name="Riley R."/>
            <person name="Tritt A."/>
            <person name="Adam C."/>
            <person name="Daum C."/>
            <person name="Floudas D."/>
            <person name="Sun H."/>
            <person name="Yadav J.S."/>
            <person name="Pangilinan J."/>
            <person name="Larsson K.H."/>
            <person name="Matsuura K."/>
            <person name="Barry K."/>
            <person name="Labutti K."/>
            <person name="Kuo R."/>
            <person name="Ohm R.A."/>
            <person name="Bhattacharya S.S."/>
            <person name="Shirouzu T."/>
            <person name="Yoshinaga Y."/>
            <person name="Martin F.M."/>
            <person name="Grigoriev I.V."/>
            <person name="Hibbett D.S."/>
        </authorList>
    </citation>
    <scope>NUCLEOTIDE SEQUENCE [LARGE SCALE GENOMIC DNA]</scope>
    <source>
        <strain evidence="7 8">TUFC12733</strain>
    </source>
</reference>
<gene>
    <name evidence="7" type="ORF">CALVIDRAFT_483438</name>
</gene>
<evidence type="ECO:0000256" key="2">
    <source>
        <dbReference type="ARBA" id="ARBA00022741"/>
    </source>
</evidence>
<dbReference type="AlphaFoldDB" id="A0A167KVF8"/>
<organism evidence="7 8">
    <name type="scientific">Calocera viscosa (strain TUFC12733)</name>
    <dbReference type="NCBI Taxonomy" id="1330018"/>
    <lineage>
        <taxon>Eukaryota</taxon>
        <taxon>Fungi</taxon>
        <taxon>Dikarya</taxon>
        <taxon>Basidiomycota</taxon>
        <taxon>Agaricomycotina</taxon>
        <taxon>Dacrymycetes</taxon>
        <taxon>Dacrymycetales</taxon>
        <taxon>Dacrymycetaceae</taxon>
        <taxon>Calocera</taxon>
    </lineage>
</organism>
<keyword evidence="8" id="KW-1185">Reference proteome</keyword>
<evidence type="ECO:0000256" key="1">
    <source>
        <dbReference type="ARBA" id="ARBA00022679"/>
    </source>
</evidence>
<dbReference type="Pfam" id="PF00069">
    <property type="entry name" value="Pkinase"/>
    <property type="match status" value="1"/>
</dbReference>
<feature type="compositionally biased region" description="Low complexity" evidence="5">
    <location>
        <begin position="24"/>
        <end position="36"/>
    </location>
</feature>
<dbReference type="Proteomes" id="UP000076738">
    <property type="component" value="Unassembled WGS sequence"/>
</dbReference>